<organismHost>
    <name type="scientific">Sus scrofa</name>
    <name type="common">Pig</name>
    <dbReference type="NCBI Taxonomy" id="9823"/>
</organismHost>
<organismHost>
    <name type="scientific">Ornithodoros</name>
    <name type="common">relapsing fever ticks</name>
    <dbReference type="NCBI Taxonomy" id="6937"/>
</organismHost>
<keyword evidence="1" id="KW-1133">Transmembrane helix</keyword>
<sequence>MSLTYYCMQKISTKAHYNTECSTYICLIIRFTADQHVVCSLFITYSNLFAYLYKCFCVDTLRMYCNHHYFGYYVYLEGLYGTYYLYFSPRHLYLQYYNQGIPTLLFFNFIFSIFTLRNI</sequence>
<organismHost>
    <name type="scientific">Phacochoerus aethiopicus</name>
    <name type="common">Warthog</name>
    <dbReference type="NCBI Taxonomy" id="85517"/>
</organismHost>
<organismHost>
    <name type="scientific">Potamochoerus larvatus</name>
    <name type="common">Bushpig</name>
    <dbReference type="NCBI Taxonomy" id="273792"/>
</organismHost>
<organismHost>
    <name type="scientific">Ornithodoros moubata</name>
    <name type="common">Soft tick</name>
    <name type="synonym">Argasid tick</name>
    <dbReference type="NCBI Taxonomy" id="6938"/>
</organismHost>
<organism evidence="2">
    <name type="scientific">African swine fever virus</name>
    <name type="common">ASFV</name>
    <dbReference type="NCBI Taxonomy" id="10497"/>
    <lineage>
        <taxon>Viruses</taxon>
        <taxon>Varidnaviria</taxon>
        <taxon>Bamfordvirae</taxon>
        <taxon>Nucleocytoviricota</taxon>
        <taxon>Pokkesviricetes</taxon>
        <taxon>Asfuvirales</taxon>
        <taxon>Asfarviridae</taxon>
        <taxon>Asfivirus</taxon>
        <taxon>Asfivirus haemorrhagiae</taxon>
    </lineage>
</organism>
<feature type="transmembrane region" description="Helical" evidence="1">
    <location>
        <begin position="99"/>
        <end position="116"/>
    </location>
</feature>
<feature type="transmembrane region" description="Helical" evidence="1">
    <location>
        <begin position="69"/>
        <end position="87"/>
    </location>
</feature>
<evidence type="ECO:0000313" key="2">
    <source>
        <dbReference type="EMBL" id="QII88822.1"/>
    </source>
</evidence>
<name>A0A6G7KU02_ASF</name>
<accession>A0A6G7KU02</accession>
<keyword evidence="1" id="KW-0812">Transmembrane</keyword>
<gene>
    <name evidence="2" type="primary">E11R</name>
</gene>
<evidence type="ECO:0000256" key="1">
    <source>
        <dbReference type="SAM" id="Phobius"/>
    </source>
</evidence>
<protein>
    <submittedName>
        <fullName evidence="2">PE11R</fullName>
    </submittedName>
</protein>
<dbReference type="EMBL" id="MN641876">
    <property type="protein sequence ID" value="QII88822.1"/>
    <property type="molecule type" value="Genomic_DNA"/>
</dbReference>
<proteinExistence type="predicted"/>
<organismHost>
    <name type="scientific">Phacochoerus africanus</name>
    <name type="common">Warthog</name>
    <dbReference type="NCBI Taxonomy" id="41426"/>
</organismHost>
<keyword evidence="1" id="KW-0472">Membrane</keyword>
<reference evidence="2" key="1">
    <citation type="submission" date="2019-11" db="EMBL/GenBank/DDBJ databases">
        <authorList>
            <person name="Ndlovu S.S."/>
            <person name="Carulei O."/>
        </authorList>
    </citation>
    <scope>NUCLEOTIDE SEQUENCE [LARGE SCALE GENOMIC DNA]</scope>
    <source>
        <strain evidence="2">RSA_W1_1999</strain>
    </source>
</reference>